<feature type="region of interest" description="Disordered" evidence="1">
    <location>
        <begin position="1"/>
        <end position="74"/>
    </location>
</feature>
<feature type="transmembrane region" description="Helical" evidence="2">
    <location>
        <begin position="366"/>
        <end position="392"/>
    </location>
</feature>
<keyword evidence="2" id="KW-0472">Membrane</keyword>
<feature type="region of interest" description="Disordered" evidence="1">
    <location>
        <begin position="99"/>
        <end position="125"/>
    </location>
</feature>
<dbReference type="Proteomes" id="UP000193218">
    <property type="component" value="Unassembled WGS sequence"/>
</dbReference>
<dbReference type="AlphaFoldDB" id="A0A1Y1UAE1"/>
<dbReference type="OrthoDB" id="3360632at2759"/>
<feature type="compositionally biased region" description="Low complexity" evidence="1">
    <location>
        <begin position="59"/>
        <end position="74"/>
    </location>
</feature>
<reference evidence="3 4" key="1">
    <citation type="submission" date="2017-03" db="EMBL/GenBank/DDBJ databases">
        <title>Widespread Adenine N6-methylation of Active Genes in Fungi.</title>
        <authorList>
            <consortium name="DOE Joint Genome Institute"/>
            <person name="Mondo S.J."/>
            <person name="Dannebaum R.O."/>
            <person name="Kuo R.C."/>
            <person name="Louie K.B."/>
            <person name="Bewick A.J."/>
            <person name="Labutti K."/>
            <person name="Haridas S."/>
            <person name="Kuo A."/>
            <person name="Salamov A."/>
            <person name="Ahrendt S.R."/>
            <person name="Lau R."/>
            <person name="Bowen B.P."/>
            <person name="Lipzen A."/>
            <person name="Sullivan W."/>
            <person name="Andreopoulos W.B."/>
            <person name="Clum A."/>
            <person name="Lindquist E."/>
            <person name="Daum C."/>
            <person name="Northen T.R."/>
            <person name="Ramamoorthy G."/>
            <person name="Schmitz R.J."/>
            <person name="Gryganskyi A."/>
            <person name="Culley D."/>
            <person name="Magnuson J."/>
            <person name="James T.Y."/>
            <person name="O'Malley M.A."/>
            <person name="Stajich J.E."/>
            <person name="Spatafora J.W."/>
            <person name="Visel A."/>
            <person name="Grigoriev I.V."/>
        </authorList>
    </citation>
    <scope>NUCLEOTIDE SEQUENCE [LARGE SCALE GENOMIC DNA]</scope>
    <source>
        <strain evidence="3 4">NRRL Y-17943</strain>
    </source>
</reference>
<protein>
    <recommendedName>
        <fullName evidence="5">Transmembrane amino acid transporter protein-domain-containing protein</fullName>
    </recommendedName>
</protein>
<feature type="compositionally biased region" description="Acidic residues" evidence="1">
    <location>
        <begin position="1"/>
        <end position="28"/>
    </location>
</feature>
<evidence type="ECO:0000256" key="1">
    <source>
        <dbReference type="SAM" id="MobiDB-lite"/>
    </source>
</evidence>
<feature type="transmembrane region" description="Helical" evidence="2">
    <location>
        <begin position="571"/>
        <end position="595"/>
    </location>
</feature>
<evidence type="ECO:0008006" key="5">
    <source>
        <dbReference type="Google" id="ProtNLM"/>
    </source>
</evidence>
<keyword evidence="2" id="KW-0812">Transmembrane</keyword>
<dbReference type="GeneID" id="33555366"/>
<feature type="transmembrane region" description="Helical" evidence="2">
    <location>
        <begin position="136"/>
        <end position="155"/>
    </location>
</feature>
<organism evidence="3 4">
    <name type="scientific">Kockovaella imperatae</name>
    <dbReference type="NCBI Taxonomy" id="4999"/>
    <lineage>
        <taxon>Eukaryota</taxon>
        <taxon>Fungi</taxon>
        <taxon>Dikarya</taxon>
        <taxon>Basidiomycota</taxon>
        <taxon>Agaricomycotina</taxon>
        <taxon>Tremellomycetes</taxon>
        <taxon>Tremellales</taxon>
        <taxon>Cuniculitremaceae</taxon>
        <taxon>Kockovaella</taxon>
    </lineage>
</organism>
<keyword evidence="2" id="KW-1133">Transmembrane helix</keyword>
<feature type="transmembrane region" description="Helical" evidence="2">
    <location>
        <begin position="255"/>
        <end position="275"/>
    </location>
</feature>
<feature type="transmembrane region" description="Helical" evidence="2">
    <location>
        <begin position="167"/>
        <end position="193"/>
    </location>
</feature>
<feature type="transmembrane region" description="Helical" evidence="2">
    <location>
        <begin position="482"/>
        <end position="504"/>
    </location>
</feature>
<keyword evidence="4" id="KW-1185">Reference proteome</keyword>
<name>A0A1Y1UAE1_9TREE</name>
<evidence type="ECO:0000313" key="3">
    <source>
        <dbReference type="EMBL" id="ORX34982.1"/>
    </source>
</evidence>
<accession>A0A1Y1UAE1</accession>
<dbReference type="PANTHER" id="PTHR22950:SF695">
    <property type="entry name" value="AMINO ACID TRANSPORTER TRANSMEMBRANE DOMAIN-CONTAINING PROTEIN"/>
    <property type="match status" value="1"/>
</dbReference>
<evidence type="ECO:0000256" key="2">
    <source>
        <dbReference type="SAM" id="Phobius"/>
    </source>
</evidence>
<dbReference type="PANTHER" id="PTHR22950">
    <property type="entry name" value="AMINO ACID TRANSPORTER"/>
    <property type="match status" value="1"/>
</dbReference>
<dbReference type="RefSeq" id="XP_021869198.1">
    <property type="nucleotide sequence ID" value="XM_022013558.1"/>
</dbReference>
<feature type="compositionally biased region" description="Basic and acidic residues" evidence="1">
    <location>
        <begin position="29"/>
        <end position="56"/>
    </location>
</feature>
<feature type="transmembrane region" description="Helical" evidence="2">
    <location>
        <begin position="454"/>
        <end position="476"/>
    </location>
</feature>
<feature type="transmembrane region" description="Helical" evidence="2">
    <location>
        <begin position="412"/>
        <end position="433"/>
    </location>
</feature>
<dbReference type="EMBL" id="NBSH01000012">
    <property type="protein sequence ID" value="ORX34982.1"/>
    <property type="molecule type" value="Genomic_DNA"/>
</dbReference>
<proteinExistence type="predicted"/>
<dbReference type="GO" id="GO:0015179">
    <property type="term" value="F:L-amino acid transmembrane transporter activity"/>
    <property type="evidence" value="ECO:0007669"/>
    <property type="project" value="TreeGrafter"/>
</dbReference>
<gene>
    <name evidence="3" type="ORF">BD324DRAFT_582450</name>
</gene>
<evidence type="ECO:0000313" key="4">
    <source>
        <dbReference type="Proteomes" id="UP000193218"/>
    </source>
</evidence>
<dbReference type="GO" id="GO:0005774">
    <property type="term" value="C:vacuolar membrane"/>
    <property type="evidence" value="ECO:0007669"/>
    <property type="project" value="TreeGrafter"/>
</dbReference>
<comment type="caution">
    <text evidence="3">The sequence shown here is derived from an EMBL/GenBank/DDBJ whole genome shotgun (WGS) entry which is preliminary data.</text>
</comment>
<sequence>MGEASNEEEEGQEEREADDDDGLDDDELDGHGSHYDLTAKLRQSHRTDSVESRGGEGESGASAASGSGSTSFNSDSILEILDDEEEEENNDLGLDEEEGMLEDELAEGDPLVGTSGRRRRRRKRWDEGDEKSDKSLFELVAPLVLAHPLPLLPFLSAIPSDFLPAGVVFFIPIYCVLIALSSCAHIVIVYLAWYLKVGSFEEVFGRVTGRFGRYGRWAGRGIVMLSTTGLVVPWLGSLHSLLSPVVDTFLPNHPALRHSILWTIIPSACLLPSLFPSRMTRSIRRSSPYLALLLPLVVFLVIGRTSELNKAAQEDLRSRDIFHRAFGIEGKSSAGAGITTLAIFLSPHINTIPIHRTLTRNKRSSFPLPCLISSGIVLALTLPFALVPYYLLPYDDNSIDRSVFSRLPLDDGWVNLARLFQCFLSLGTCNVWILRCRDTVLSTMGVESGERVKAGRWVGLGLWVIITALACVRGWVGQKIEMIGIILTLGVAWFLPSLFFIITFHVRSPLAIIFTHKPSAVSANDPTPTLDLPRAHSRSDSLNDPSTDVLLARKERQLQKRRLGRRLWQDLIVYVGILPVGSITLAWSIGSFIGLW</sequence>
<feature type="transmembrane region" description="Helical" evidence="2">
    <location>
        <begin position="214"/>
        <end position="235"/>
    </location>
</feature>
<dbReference type="InParanoid" id="A0A1Y1UAE1"/>